<evidence type="ECO:0000313" key="3">
    <source>
        <dbReference type="EMBL" id="SDE82399.1"/>
    </source>
</evidence>
<accession>A0A1G7G2Z9</accession>
<organism evidence="3 4">
    <name type="scientific">Dyadobacter soli</name>
    <dbReference type="NCBI Taxonomy" id="659014"/>
    <lineage>
        <taxon>Bacteria</taxon>
        <taxon>Pseudomonadati</taxon>
        <taxon>Bacteroidota</taxon>
        <taxon>Cytophagia</taxon>
        <taxon>Cytophagales</taxon>
        <taxon>Spirosomataceae</taxon>
        <taxon>Dyadobacter</taxon>
    </lineage>
</organism>
<evidence type="ECO:0000313" key="4">
    <source>
        <dbReference type="Proteomes" id="UP000198748"/>
    </source>
</evidence>
<gene>
    <name evidence="3" type="ORF">SAMN04487996_107100</name>
</gene>
<reference evidence="4" key="1">
    <citation type="submission" date="2016-10" db="EMBL/GenBank/DDBJ databases">
        <authorList>
            <person name="Varghese N."/>
            <person name="Submissions S."/>
        </authorList>
    </citation>
    <scope>NUCLEOTIDE SEQUENCE [LARGE SCALE GENOMIC DNA]</scope>
    <source>
        <strain evidence="4">DSM 25329</strain>
    </source>
</reference>
<dbReference type="Proteomes" id="UP000198748">
    <property type="component" value="Unassembled WGS sequence"/>
</dbReference>
<feature type="compositionally biased region" description="Polar residues" evidence="2">
    <location>
        <begin position="144"/>
        <end position="156"/>
    </location>
</feature>
<evidence type="ECO:0000256" key="1">
    <source>
        <dbReference type="SAM" id="Coils"/>
    </source>
</evidence>
<proteinExistence type="predicted"/>
<dbReference type="AlphaFoldDB" id="A0A1G7G2Z9"/>
<name>A0A1G7G2Z9_9BACT</name>
<dbReference type="RefSeq" id="WP_090150106.1">
    <property type="nucleotide sequence ID" value="NZ_FNAN01000007.1"/>
</dbReference>
<sequence length="156" mass="17965">METSYKNAFRFVDVAQALLKDESEEDTKFVAALNSVIEQINDQREEYGKKVVKIQRKHAAEDKFGCILRDDRGNYRFKKDQEEAMEAKIDELFNHESGIEFDPEYVDEESLPSDLPKHARKWLVGFVIAPAEVEQTPAEKLLNSLPTTKNRQSNGE</sequence>
<feature type="region of interest" description="Disordered" evidence="2">
    <location>
        <begin position="137"/>
        <end position="156"/>
    </location>
</feature>
<keyword evidence="4" id="KW-1185">Reference proteome</keyword>
<feature type="coiled-coil region" evidence="1">
    <location>
        <begin position="30"/>
        <end position="57"/>
    </location>
</feature>
<keyword evidence="1" id="KW-0175">Coiled coil</keyword>
<protein>
    <submittedName>
        <fullName evidence="3">Uncharacterized protein</fullName>
    </submittedName>
</protein>
<dbReference type="STRING" id="659014.SAMN04487996_107100"/>
<dbReference type="EMBL" id="FNAN01000007">
    <property type="protein sequence ID" value="SDE82399.1"/>
    <property type="molecule type" value="Genomic_DNA"/>
</dbReference>
<evidence type="ECO:0000256" key="2">
    <source>
        <dbReference type="SAM" id="MobiDB-lite"/>
    </source>
</evidence>